<keyword evidence="2" id="KW-1015">Disulfide bond</keyword>
<comment type="caution">
    <text evidence="5">The sequence shown here is derived from an EMBL/GenBank/DDBJ whole genome shotgun (WGS) entry which is preliminary data.</text>
</comment>
<dbReference type="PANTHER" id="PTHR30273">
    <property type="entry name" value="PERIPLASMIC SIGNAL SENSOR AND SIGMA FACTOR ACTIVATOR FECR-RELATED"/>
    <property type="match status" value="1"/>
</dbReference>
<reference evidence="5 6" key="1">
    <citation type="submission" date="2019-02" db="EMBL/GenBank/DDBJ databases">
        <title>Deep-cultivation of Planctomycetes and their phenomic and genomic characterization uncovers novel biology.</title>
        <authorList>
            <person name="Wiegand S."/>
            <person name="Jogler M."/>
            <person name="Boedeker C."/>
            <person name="Pinto D."/>
            <person name="Vollmers J."/>
            <person name="Rivas-Marin E."/>
            <person name="Kohn T."/>
            <person name="Peeters S.H."/>
            <person name="Heuer A."/>
            <person name="Rast P."/>
            <person name="Oberbeckmann S."/>
            <person name="Bunk B."/>
            <person name="Jeske O."/>
            <person name="Meyerdierks A."/>
            <person name="Storesund J.E."/>
            <person name="Kallscheuer N."/>
            <person name="Luecker S."/>
            <person name="Lage O.M."/>
            <person name="Pohl T."/>
            <person name="Merkel B.J."/>
            <person name="Hornburger P."/>
            <person name="Mueller R.-W."/>
            <person name="Bruemmer F."/>
            <person name="Labrenz M."/>
            <person name="Spormann A.M."/>
            <person name="Op Den Camp H."/>
            <person name="Overmann J."/>
            <person name="Amann R."/>
            <person name="Jetten M.S.M."/>
            <person name="Mascher T."/>
            <person name="Medema M.H."/>
            <person name="Devos D.P."/>
            <person name="Kaster A.-K."/>
            <person name="Ovreas L."/>
            <person name="Rohde M."/>
            <person name="Galperin M.Y."/>
            <person name="Jogler C."/>
        </authorList>
    </citation>
    <scope>NUCLEOTIDE SEQUENCE [LARGE SCALE GENOMIC DNA]</scope>
    <source>
        <strain evidence="5 6">Pla22</strain>
    </source>
</reference>
<keyword evidence="3" id="KW-0472">Membrane</keyword>
<accession>A0A5C5WW87</accession>
<dbReference type="Gene3D" id="2.60.120.1440">
    <property type="match status" value="1"/>
</dbReference>
<evidence type="ECO:0000313" key="5">
    <source>
        <dbReference type="EMBL" id="TWT54957.1"/>
    </source>
</evidence>
<dbReference type="SUPFAM" id="SSF49899">
    <property type="entry name" value="Concanavalin A-like lectins/glucanases"/>
    <property type="match status" value="1"/>
</dbReference>
<evidence type="ECO:0000256" key="2">
    <source>
        <dbReference type="ARBA" id="ARBA00023157"/>
    </source>
</evidence>
<dbReference type="InterPro" id="IPR006860">
    <property type="entry name" value="FecR"/>
</dbReference>
<dbReference type="EMBL" id="SJPI01000001">
    <property type="protein sequence ID" value="TWT54957.1"/>
    <property type="molecule type" value="Genomic_DNA"/>
</dbReference>
<evidence type="ECO:0000313" key="6">
    <source>
        <dbReference type="Proteomes" id="UP000316598"/>
    </source>
</evidence>
<dbReference type="InterPro" id="IPR006558">
    <property type="entry name" value="LamG-like"/>
</dbReference>
<feature type="domain" description="LamG-like jellyroll fold" evidence="4">
    <location>
        <begin position="345"/>
        <end position="486"/>
    </location>
</feature>
<dbReference type="Proteomes" id="UP000316598">
    <property type="component" value="Unassembled WGS sequence"/>
</dbReference>
<dbReference type="RefSeq" id="WP_146514912.1">
    <property type="nucleotide sequence ID" value="NZ_SJPI01000001.1"/>
</dbReference>
<sequence length="499" mass="55845">MKQIENHQGRFDELLDQYLLGCLTAPDEAEFTELLGLHRELRDRFREATMVDAELRSLSGDSTIAVAKRGTNLRWLVIPALAAAVMVMVAGMWWTRMQPKVSPTNVVATLVVSFDDQFANEQMPIEGNFVAGDYHLIAGAVTMRFENGVEVSMQSPAKYTIVDAMHMRLDLGRARAIVPESGHGFVISTANMQVEDLGTEFGVVVDEADRSELHVFAGEVQLHQKGQPGELLTEDMAIAWDQDGRHALSRTASQGFATRTDIGYQQWLRHSNELRRDPDAVLYFDFEVEPDNDRVLKNRVSSTTSPTNGVIRGCYWASGRWPDKGALLLENAGDRVELDIPGSYDAVTMMAWIQVNRFDNALQTFFNTNDWQPGEHHWNLMRDGAFRVGVSEGYTITCNESPVPLGRWSHLAAVLDRKLGIATYFLNGNPVASEEWSGSDPIVFGPSTIGAFGSTLDDEADEIYYNRELRGRIDELSLFKRAMTEDEIRSSFTIGSMFE</sequence>
<keyword evidence="6" id="KW-1185">Reference proteome</keyword>
<dbReference type="Pfam" id="PF13385">
    <property type="entry name" value="Laminin_G_3"/>
    <property type="match status" value="1"/>
</dbReference>
<name>A0A5C5WW87_9BACT</name>
<dbReference type="AlphaFoldDB" id="A0A5C5WW87"/>
<protein>
    <submittedName>
        <fullName evidence="5">FecR protein</fullName>
    </submittedName>
</protein>
<evidence type="ECO:0000256" key="3">
    <source>
        <dbReference type="SAM" id="Phobius"/>
    </source>
</evidence>
<dbReference type="PANTHER" id="PTHR30273:SF2">
    <property type="entry name" value="PROTEIN FECR"/>
    <property type="match status" value="1"/>
</dbReference>
<keyword evidence="3" id="KW-1133">Transmembrane helix</keyword>
<evidence type="ECO:0000259" key="4">
    <source>
        <dbReference type="SMART" id="SM00560"/>
    </source>
</evidence>
<gene>
    <name evidence="5" type="ORF">Pla22_26110</name>
</gene>
<organism evidence="5 6">
    <name type="scientific">Rubripirellula amarantea</name>
    <dbReference type="NCBI Taxonomy" id="2527999"/>
    <lineage>
        <taxon>Bacteria</taxon>
        <taxon>Pseudomonadati</taxon>
        <taxon>Planctomycetota</taxon>
        <taxon>Planctomycetia</taxon>
        <taxon>Pirellulales</taxon>
        <taxon>Pirellulaceae</taxon>
        <taxon>Rubripirellula</taxon>
    </lineage>
</organism>
<dbReference type="GO" id="GO:0016989">
    <property type="term" value="F:sigma factor antagonist activity"/>
    <property type="evidence" value="ECO:0007669"/>
    <property type="project" value="TreeGrafter"/>
</dbReference>
<keyword evidence="3" id="KW-0812">Transmembrane</keyword>
<evidence type="ECO:0000256" key="1">
    <source>
        <dbReference type="ARBA" id="ARBA00022729"/>
    </source>
</evidence>
<keyword evidence="1" id="KW-0732">Signal</keyword>
<dbReference type="OrthoDB" id="258532at2"/>
<proteinExistence type="predicted"/>
<dbReference type="InterPro" id="IPR013320">
    <property type="entry name" value="ConA-like_dom_sf"/>
</dbReference>
<dbReference type="Pfam" id="PF04773">
    <property type="entry name" value="FecR"/>
    <property type="match status" value="1"/>
</dbReference>
<dbReference type="SMART" id="SM00560">
    <property type="entry name" value="LamGL"/>
    <property type="match status" value="1"/>
</dbReference>
<dbReference type="Gene3D" id="2.60.120.200">
    <property type="match status" value="1"/>
</dbReference>
<feature type="transmembrane region" description="Helical" evidence="3">
    <location>
        <begin position="75"/>
        <end position="94"/>
    </location>
</feature>
<dbReference type="InterPro" id="IPR012373">
    <property type="entry name" value="Ferrdict_sens_TM"/>
</dbReference>